<sequence>MKKVYIYAASLAIAFTAMQGYAQDRKQPIPGPAPTINVSEPTSFVLKNGLKVMVVKNSKLPQVSYMLTIDNPIVFEGEKAGMSSLVSGLMGTETKTKKKDVYNEEIDFLGASIRFHAGGAYGSGLSKYNTEILSLLADGALNSVFTQEEFDKVKTQTLESLKVNEKSVTAVARRVENALLYGKNTAAGEFETVESIEKITLKDVNDYYAKYFTPTNAYLVIVGDVDVKETEKLVKKYFNAWKGSNASFAPVSVKGNVNSMEIDFVNMPNAVQSEIALVNEVDLKMNDKDYFAALMANQILGGGGEGRLFLNLREAHGWTYGAYSALTTSRKYPGKFKATASVRNAVTDSAVTEFVKEIDLMRNTLVKAEELKMAKAKYVGNFVMSIQKPETVARFALNKQLHKLPNDFYESYIKNINAVTAEDVQRVAKKYFLKDNMRVVIVGKGSEVGKQIEQLGLPINYFNTFADPIEKPVFEKSVPEGVTVQSVLNKYIDAIGGEAKLKGIKSVEVTSSATVQGMTLESVTKVKDGYLSLEQKMMGSVVSKQIVTPTEAFVMAQGQKIAMEGDVLAEAKESAFIFPELNWVKDLSSFSIQGIETIDGKDAVGIKKGNSVHYYAVDSGLKLATKVTREQMGQVMVQATTYQDYKTVDGVKFSFKQLINVGVEFENVVNDIVINKAFTDSDFQ</sequence>
<evidence type="ECO:0000313" key="3">
    <source>
        <dbReference type="EMBL" id="MTH28613.1"/>
    </source>
</evidence>
<dbReference type="PANTHER" id="PTHR11851">
    <property type="entry name" value="METALLOPROTEASE"/>
    <property type="match status" value="1"/>
</dbReference>
<evidence type="ECO:0000259" key="2">
    <source>
        <dbReference type="Pfam" id="PF05193"/>
    </source>
</evidence>
<evidence type="ECO:0000256" key="1">
    <source>
        <dbReference type="SAM" id="SignalP"/>
    </source>
</evidence>
<dbReference type="InterPro" id="IPR050361">
    <property type="entry name" value="MPP/UQCRC_Complex"/>
</dbReference>
<dbReference type="Gene3D" id="3.30.830.10">
    <property type="entry name" value="Metalloenzyme, LuxS/M16 peptidase-like"/>
    <property type="match status" value="2"/>
</dbReference>
<dbReference type="OrthoDB" id="9811314at2"/>
<dbReference type="AlphaFoldDB" id="A0A7K1GJL6"/>
<proteinExistence type="predicted"/>
<comment type="caution">
    <text evidence="3">The sequence shown here is derived from an EMBL/GenBank/DDBJ whole genome shotgun (WGS) entry which is preliminary data.</text>
</comment>
<keyword evidence="1" id="KW-0732">Signal</keyword>
<feature type="signal peptide" evidence="1">
    <location>
        <begin position="1"/>
        <end position="22"/>
    </location>
</feature>
<dbReference type="EMBL" id="WMJY01000002">
    <property type="protein sequence ID" value="MTH28613.1"/>
    <property type="molecule type" value="Genomic_DNA"/>
</dbReference>
<accession>A0A7K1GJL6</accession>
<dbReference type="Pfam" id="PF05193">
    <property type="entry name" value="Peptidase_M16_C"/>
    <property type="match status" value="1"/>
</dbReference>
<evidence type="ECO:0000313" key="4">
    <source>
        <dbReference type="Proteomes" id="UP000488936"/>
    </source>
</evidence>
<dbReference type="SUPFAM" id="SSF63411">
    <property type="entry name" value="LuxS/MPP-like metallohydrolase"/>
    <property type="match status" value="2"/>
</dbReference>
<dbReference type="InterPro" id="IPR007863">
    <property type="entry name" value="Peptidase_M16_C"/>
</dbReference>
<name>A0A7K1GJL6_9FLAO</name>
<reference evidence="3 4" key="1">
    <citation type="journal article" date="2006" name="Int. J. Syst. Evol. Microbiol.">
        <title>Myroides pelagicus sp. nov., isolated from seawater in Thailand.</title>
        <authorList>
            <person name="Yoon J."/>
            <person name="Maneerat S."/>
            <person name="Kawai F."/>
            <person name="Yokota A."/>
        </authorList>
    </citation>
    <scope>NUCLEOTIDE SEQUENCE [LARGE SCALE GENOMIC DNA]</scope>
    <source>
        <strain evidence="3 4">SM1T</strain>
    </source>
</reference>
<organism evidence="3 4">
    <name type="scientific">Myroides pelagicus</name>
    <dbReference type="NCBI Taxonomy" id="270914"/>
    <lineage>
        <taxon>Bacteria</taxon>
        <taxon>Pseudomonadati</taxon>
        <taxon>Bacteroidota</taxon>
        <taxon>Flavobacteriia</taxon>
        <taxon>Flavobacteriales</taxon>
        <taxon>Flavobacteriaceae</taxon>
        <taxon>Myroides</taxon>
    </lineage>
</organism>
<feature type="chain" id="PRO_5029619047" evidence="1">
    <location>
        <begin position="23"/>
        <end position="684"/>
    </location>
</feature>
<dbReference type="GO" id="GO:0046872">
    <property type="term" value="F:metal ion binding"/>
    <property type="evidence" value="ECO:0007669"/>
    <property type="project" value="InterPro"/>
</dbReference>
<dbReference type="RefSeq" id="WP_155034601.1">
    <property type="nucleotide sequence ID" value="NZ_JAYMMG010000002.1"/>
</dbReference>
<dbReference type="Proteomes" id="UP000488936">
    <property type="component" value="Unassembled WGS sequence"/>
</dbReference>
<keyword evidence="4" id="KW-1185">Reference proteome</keyword>
<dbReference type="InterPro" id="IPR011249">
    <property type="entry name" value="Metalloenz_LuxS/M16"/>
</dbReference>
<gene>
    <name evidence="3" type="ORF">GJV77_01565</name>
</gene>
<protein>
    <submittedName>
        <fullName evidence="3">Insulinase family protein</fullName>
    </submittedName>
</protein>
<feature type="domain" description="Peptidase M16 C-terminal" evidence="2">
    <location>
        <begin position="198"/>
        <end position="377"/>
    </location>
</feature>